<gene>
    <name evidence="2" type="ORF">HPP92_028766</name>
    <name evidence="1" type="ORF">HPP92_028777</name>
</gene>
<accession>A0A835P6T1</accession>
<evidence type="ECO:0000313" key="4">
    <source>
        <dbReference type="Proteomes" id="UP000639772"/>
    </source>
</evidence>
<dbReference type="Proteomes" id="UP000636800">
    <property type="component" value="Unassembled WGS sequence"/>
</dbReference>
<reference evidence="3 4" key="1">
    <citation type="journal article" date="2020" name="Nat. Food">
        <title>A phased Vanilla planifolia genome enables genetic improvement of flavour and production.</title>
        <authorList>
            <person name="Hasing T."/>
            <person name="Tang H."/>
            <person name="Brym M."/>
            <person name="Khazi F."/>
            <person name="Huang T."/>
            <person name="Chambers A.H."/>
        </authorList>
    </citation>
    <scope>NUCLEOTIDE SEQUENCE [LARGE SCALE GENOMIC DNA]</scope>
    <source>
        <tissue evidence="2">Leaf</tissue>
    </source>
</reference>
<sequence length="93" mass="10106">MHRFMGRQQAVQEPPCTSLCCGANSGPVANLLRSFAEVCGFQLSGLCTISSICIVVPGGAASGHDRLHHEPGMDFMRSILHYGEDRVDEELKM</sequence>
<protein>
    <submittedName>
        <fullName evidence="2">Uncharacterized protein</fullName>
    </submittedName>
</protein>
<name>A0A835P6T1_VANPL</name>
<dbReference type="EMBL" id="JADCNM010000568">
    <property type="protein sequence ID" value="KAG0446538.1"/>
    <property type="molecule type" value="Genomic_DNA"/>
</dbReference>
<organism evidence="2 3">
    <name type="scientific">Vanilla planifolia</name>
    <name type="common">Vanilla</name>
    <dbReference type="NCBI Taxonomy" id="51239"/>
    <lineage>
        <taxon>Eukaryota</taxon>
        <taxon>Viridiplantae</taxon>
        <taxon>Streptophyta</taxon>
        <taxon>Embryophyta</taxon>
        <taxon>Tracheophyta</taxon>
        <taxon>Spermatophyta</taxon>
        <taxon>Magnoliopsida</taxon>
        <taxon>Liliopsida</taxon>
        <taxon>Asparagales</taxon>
        <taxon>Orchidaceae</taxon>
        <taxon>Vanilloideae</taxon>
        <taxon>Vanilleae</taxon>
        <taxon>Vanilla</taxon>
    </lineage>
</organism>
<dbReference type="AlphaFoldDB" id="A0A835P6T1"/>
<dbReference type="Proteomes" id="UP000639772">
    <property type="component" value="Unassembled WGS sequence"/>
</dbReference>
<evidence type="ECO:0000313" key="3">
    <source>
        <dbReference type="Proteomes" id="UP000636800"/>
    </source>
</evidence>
<proteinExistence type="predicted"/>
<comment type="caution">
    <text evidence="2">The sequence shown here is derived from an EMBL/GenBank/DDBJ whole genome shotgun (WGS) entry which is preliminary data.</text>
</comment>
<evidence type="ECO:0000313" key="1">
    <source>
        <dbReference type="EMBL" id="KAG0446538.1"/>
    </source>
</evidence>
<dbReference type="EMBL" id="JADCNL010000567">
    <property type="protein sequence ID" value="KAG0446566.1"/>
    <property type="molecule type" value="Genomic_DNA"/>
</dbReference>
<evidence type="ECO:0000313" key="2">
    <source>
        <dbReference type="EMBL" id="KAG0446566.1"/>
    </source>
</evidence>
<keyword evidence="3" id="KW-1185">Reference proteome</keyword>